<evidence type="ECO:0000259" key="2">
    <source>
        <dbReference type="Pfam" id="PF01764"/>
    </source>
</evidence>
<dbReference type="InterPro" id="IPR002921">
    <property type="entry name" value="Fungal_lipase-type"/>
</dbReference>
<keyword evidence="4" id="KW-1185">Reference proteome</keyword>
<dbReference type="OrthoDB" id="5522031at2"/>
<dbReference type="SUPFAM" id="SSF53474">
    <property type="entry name" value="alpha/beta-Hydrolases"/>
    <property type="match status" value="1"/>
</dbReference>
<sequence length="339" mass="38322">MIEETVNNIISDPGEVAFVVHSNVQGPIRDLTFLQRALLFAELSMISYNDEAEARRAAKVAGFDDVTFYDHDGSQAFRFRNEFDCVIACRGTEPNEWNDIQADANAASVVAETVGKVHRGFKREVDDLWPMIETALMSNQQPLWFCGHSLGGAMATICSGRCFLSHIPANPEQLYTYGSPRVGNNRYVNYVNLDHFRFVNNNDIVTRVPPALLGYRHCGNEVYIDRNGKLGRLGMILKRRDRWWGFIHGLRRRKIDHFSDHSIHEYIAAIHRAVEAEQQEMVGGGVAKSGSEFACDEREWTVDQAELDLPHLKRRDGDQPSPDTSSDDDTDPHKKSLQG</sequence>
<dbReference type="AlphaFoldDB" id="A0A5C6CNU6"/>
<evidence type="ECO:0000256" key="1">
    <source>
        <dbReference type="SAM" id="MobiDB-lite"/>
    </source>
</evidence>
<dbReference type="InterPro" id="IPR051218">
    <property type="entry name" value="Sec_MonoDiacylglyc_Lipase"/>
</dbReference>
<proteinExistence type="predicted"/>
<dbReference type="EMBL" id="SJPT01000001">
    <property type="protein sequence ID" value="TWU26200.1"/>
    <property type="molecule type" value="Genomic_DNA"/>
</dbReference>
<comment type="caution">
    <text evidence="3">The sequence shown here is derived from an EMBL/GenBank/DDBJ whole genome shotgun (WGS) entry which is preliminary data.</text>
</comment>
<feature type="compositionally biased region" description="Basic and acidic residues" evidence="1">
    <location>
        <begin position="308"/>
        <end position="318"/>
    </location>
</feature>
<feature type="region of interest" description="Disordered" evidence="1">
    <location>
        <begin position="306"/>
        <end position="339"/>
    </location>
</feature>
<name>A0A5C6CNU6_9BACT</name>
<dbReference type="CDD" id="cd00519">
    <property type="entry name" value="Lipase_3"/>
    <property type="match status" value="1"/>
</dbReference>
<dbReference type="PANTHER" id="PTHR45856">
    <property type="entry name" value="ALPHA/BETA-HYDROLASES SUPERFAMILY PROTEIN"/>
    <property type="match status" value="1"/>
</dbReference>
<dbReference type="InterPro" id="IPR029058">
    <property type="entry name" value="AB_hydrolase_fold"/>
</dbReference>
<feature type="domain" description="Fungal lipase-type" evidence="2">
    <location>
        <begin position="86"/>
        <end position="211"/>
    </location>
</feature>
<dbReference type="PANTHER" id="PTHR45856:SF24">
    <property type="entry name" value="FUNGAL LIPASE-LIKE DOMAIN-CONTAINING PROTEIN"/>
    <property type="match status" value="1"/>
</dbReference>
<dbReference type="Proteomes" id="UP000316304">
    <property type="component" value="Unassembled WGS sequence"/>
</dbReference>
<dbReference type="GO" id="GO:0006629">
    <property type="term" value="P:lipid metabolic process"/>
    <property type="evidence" value="ECO:0007669"/>
    <property type="project" value="InterPro"/>
</dbReference>
<evidence type="ECO:0000313" key="3">
    <source>
        <dbReference type="EMBL" id="TWU26200.1"/>
    </source>
</evidence>
<reference evidence="3 4" key="1">
    <citation type="submission" date="2019-02" db="EMBL/GenBank/DDBJ databases">
        <title>Deep-cultivation of Planctomycetes and their phenomic and genomic characterization uncovers novel biology.</title>
        <authorList>
            <person name="Wiegand S."/>
            <person name="Jogler M."/>
            <person name="Boedeker C."/>
            <person name="Pinto D."/>
            <person name="Vollmers J."/>
            <person name="Rivas-Marin E."/>
            <person name="Kohn T."/>
            <person name="Peeters S.H."/>
            <person name="Heuer A."/>
            <person name="Rast P."/>
            <person name="Oberbeckmann S."/>
            <person name="Bunk B."/>
            <person name="Jeske O."/>
            <person name="Meyerdierks A."/>
            <person name="Storesund J.E."/>
            <person name="Kallscheuer N."/>
            <person name="Luecker S."/>
            <person name="Lage O.M."/>
            <person name="Pohl T."/>
            <person name="Merkel B.J."/>
            <person name="Hornburger P."/>
            <person name="Mueller R.-W."/>
            <person name="Bruemmer F."/>
            <person name="Labrenz M."/>
            <person name="Spormann A.M."/>
            <person name="Op Den Camp H."/>
            <person name="Overmann J."/>
            <person name="Amann R."/>
            <person name="Jetten M.S.M."/>
            <person name="Mascher T."/>
            <person name="Medema M.H."/>
            <person name="Devos D.P."/>
            <person name="Kaster A.-K."/>
            <person name="Ovreas L."/>
            <person name="Rohde M."/>
            <person name="Galperin M.Y."/>
            <person name="Jogler C."/>
        </authorList>
    </citation>
    <scope>NUCLEOTIDE SEQUENCE [LARGE SCALE GENOMIC DNA]</scope>
    <source>
        <strain evidence="3 4">Pla52o</strain>
    </source>
</reference>
<accession>A0A5C6CNU6</accession>
<organism evidence="3 4">
    <name type="scientific">Novipirellula galeiformis</name>
    <dbReference type="NCBI Taxonomy" id="2528004"/>
    <lineage>
        <taxon>Bacteria</taxon>
        <taxon>Pseudomonadati</taxon>
        <taxon>Planctomycetota</taxon>
        <taxon>Planctomycetia</taxon>
        <taxon>Pirellulales</taxon>
        <taxon>Pirellulaceae</taxon>
        <taxon>Novipirellula</taxon>
    </lineage>
</organism>
<protein>
    <submittedName>
        <fullName evidence="3">Lipase (Class 3)</fullName>
    </submittedName>
</protein>
<dbReference type="RefSeq" id="WP_146592602.1">
    <property type="nucleotide sequence ID" value="NZ_SJPT01000001.1"/>
</dbReference>
<gene>
    <name evidence="3" type="ORF">Pla52o_00530</name>
</gene>
<evidence type="ECO:0000313" key="4">
    <source>
        <dbReference type="Proteomes" id="UP000316304"/>
    </source>
</evidence>
<dbReference type="Pfam" id="PF01764">
    <property type="entry name" value="Lipase_3"/>
    <property type="match status" value="1"/>
</dbReference>
<dbReference type="Gene3D" id="3.40.50.1820">
    <property type="entry name" value="alpha/beta hydrolase"/>
    <property type="match status" value="1"/>
</dbReference>